<evidence type="ECO:0000256" key="1">
    <source>
        <dbReference type="ARBA" id="ARBA00007074"/>
    </source>
</evidence>
<evidence type="ECO:0000313" key="8">
    <source>
        <dbReference type="Proteomes" id="UP001154322"/>
    </source>
</evidence>
<protein>
    <submittedName>
        <fullName evidence="7">C40 family peptidase</fullName>
    </submittedName>
</protein>
<dbReference type="Pfam" id="PF00877">
    <property type="entry name" value="NLPC_P60"/>
    <property type="match status" value="1"/>
</dbReference>
<feature type="chain" id="PRO_5046727728" evidence="5">
    <location>
        <begin position="24"/>
        <end position="160"/>
    </location>
</feature>
<keyword evidence="4" id="KW-0788">Thiol protease</keyword>
<gene>
    <name evidence="7" type="ORF">WJ0W_001311</name>
</gene>
<feature type="domain" description="NlpC/P60" evidence="6">
    <location>
        <begin position="41"/>
        <end position="160"/>
    </location>
</feature>
<organism evidence="7 8">
    <name type="scientific">Paenibacillus melissococcoides</name>
    <dbReference type="NCBI Taxonomy" id="2912268"/>
    <lineage>
        <taxon>Bacteria</taxon>
        <taxon>Bacillati</taxon>
        <taxon>Bacillota</taxon>
        <taxon>Bacilli</taxon>
        <taxon>Bacillales</taxon>
        <taxon>Paenibacillaceae</taxon>
        <taxon>Paenibacillus</taxon>
    </lineage>
</organism>
<keyword evidence="5" id="KW-0732">Signal</keyword>
<keyword evidence="2" id="KW-0645">Protease</keyword>
<evidence type="ECO:0000256" key="4">
    <source>
        <dbReference type="ARBA" id="ARBA00022807"/>
    </source>
</evidence>
<dbReference type="PROSITE" id="PS51935">
    <property type="entry name" value="NLPC_P60"/>
    <property type="match status" value="1"/>
</dbReference>
<comment type="caution">
    <text evidence="7">The sequence shown here is derived from an EMBL/GenBank/DDBJ whole genome shotgun (WGS) entry which is preliminary data.</text>
</comment>
<reference evidence="7" key="1">
    <citation type="submission" date="2022-06" db="EMBL/GenBank/DDBJ databases">
        <authorList>
            <person name="Dietemann V."/>
            <person name="Ory F."/>
            <person name="Dainat B."/>
            <person name="Oberhansli S."/>
        </authorList>
    </citation>
    <scope>NUCLEOTIDE SEQUENCE</scope>
    <source>
        <strain evidence="7">Ena-SAMPLE-TAB-26-04-2022-14:26:32:270-5432</strain>
    </source>
</reference>
<dbReference type="Proteomes" id="UP001154322">
    <property type="component" value="Unassembled WGS sequence"/>
</dbReference>
<dbReference type="PANTHER" id="PTHR47053">
    <property type="entry name" value="MUREIN DD-ENDOPEPTIDASE MEPH-RELATED"/>
    <property type="match status" value="1"/>
</dbReference>
<sequence length="160" mass="17207">MKPAKFGKILISVSLSVSFLMSASVMMPLQPASAASATTSSAKAKSIIATGKKYMGVPYKFGAKSGITSAFDCSSFVQYVYKKHGIKLPRTSKQQSKVGKKVSKSQMKPGDLVFFYSPVHHVAIYIGNGKILHTYGKPGVTISSLDGKWGKRVTGVRRVL</sequence>
<proteinExistence type="inferred from homology"/>
<dbReference type="SUPFAM" id="SSF54001">
    <property type="entry name" value="Cysteine proteinases"/>
    <property type="match status" value="1"/>
</dbReference>
<evidence type="ECO:0000256" key="3">
    <source>
        <dbReference type="ARBA" id="ARBA00022801"/>
    </source>
</evidence>
<dbReference type="Gene3D" id="3.90.1720.10">
    <property type="entry name" value="endopeptidase domain like (from Nostoc punctiforme)"/>
    <property type="match status" value="1"/>
</dbReference>
<evidence type="ECO:0000259" key="6">
    <source>
        <dbReference type="PROSITE" id="PS51935"/>
    </source>
</evidence>
<keyword evidence="8" id="KW-1185">Reference proteome</keyword>
<dbReference type="InterPro" id="IPR000064">
    <property type="entry name" value="NLP_P60_dom"/>
</dbReference>
<dbReference type="PANTHER" id="PTHR47053:SF1">
    <property type="entry name" value="MUREIN DD-ENDOPEPTIDASE MEPH-RELATED"/>
    <property type="match status" value="1"/>
</dbReference>
<keyword evidence="3" id="KW-0378">Hydrolase</keyword>
<evidence type="ECO:0000256" key="5">
    <source>
        <dbReference type="SAM" id="SignalP"/>
    </source>
</evidence>
<feature type="signal peptide" evidence="5">
    <location>
        <begin position="1"/>
        <end position="23"/>
    </location>
</feature>
<accession>A0ABN8TZ86</accession>
<dbReference type="InterPro" id="IPR051202">
    <property type="entry name" value="Peptidase_C40"/>
</dbReference>
<dbReference type="InterPro" id="IPR038765">
    <property type="entry name" value="Papain-like_cys_pep_sf"/>
</dbReference>
<evidence type="ECO:0000256" key="2">
    <source>
        <dbReference type="ARBA" id="ARBA00022670"/>
    </source>
</evidence>
<dbReference type="EMBL" id="CALYLO010000001">
    <property type="protein sequence ID" value="CAH8244072.1"/>
    <property type="molecule type" value="Genomic_DNA"/>
</dbReference>
<evidence type="ECO:0000313" key="7">
    <source>
        <dbReference type="EMBL" id="CAH8244072.1"/>
    </source>
</evidence>
<comment type="similarity">
    <text evidence="1">Belongs to the peptidase C40 family.</text>
</comment>
<name>A0ABN8TZ86_9BACL</name>